<dbReference type="Proteomes" id="UP000482578">
    <property type="component" value="Unassembled WGS sequence"/>
</dbReference>
<dbReference type="InterPro" id="IPR002052">
    <property type="entry name" value="DNA_methylase_N6_adenine_CS"/>
</dbReference>
<keyword evidence="2" id="KW-1185">Reference proteome</keyword>
<dbReference type="GO" id="GO:0003676">
    <property type="term" value="F:nucleic acid binding"/>
    <property type="evidence" value="ECO:0007669"/>
    <property type="project" value="InterPro"/>
</dbReference>
<dbReference type="Gene3D" id="3.40.50.150">
    <property type="entry name" value="Vaccinia Virus protein VP39"/>
    <property type="match status" value="1"/>
</dbReference>
<comment type="caution">
    <text evidence="1">The sequence shown here is derived from an EMBL/GenBank/DDBJ whole genome shotgun (WGS) entry which is preliminary data.</text>
</comment>
<dbReference type="GO" id="GO:0008168">
    <property type="term" value="F:methyltransferase activity"/>
    <property type="evidence" value="ECO:0007669"/>
    <property type="project" value="InterPro"/>
</dbReference>
<dbReference type="SUPFAM" id="SSF53335">
    <property type="entry name" value="S-adenosyl-L-methionine-dependent methyltransferases"/>
    <property type="match status" value="1"/>
</dbReference>
<dbReference type="RefSeq" id="WP_163314972.1">
    <property type="nucleotide sequence ID" value="NZ_JAAGAA010000002.1"/>
</dbReference>
<dbReference type="GO" id="GO:0032259">
    <property type="term" value="P:methylation"/>
    <property type="evidence" value="ECO:0007669"/>
    <property type="project" value="InterPro"/>
</dbReference>
<dbReference type="InterPro" id="IPR029063">
    <property type="entry name" value="SAM-dependent_MTases_sf"/>
</dbReference>
<evidence type="ECO:0000313" key="2">
    <source>
        <dbReference type="Proteomes" id="UP000482578"/>
    </source>
</evidence>
<accession>A0A6B2KNG3</accession>
<gene>
    <name evidence="1" type="ORF">GZH52_02680</name>
</gene>
<protein>
    <submittedName>
        <fullName evidence="1">Uncharacterized protein</fullName>
    </submittedName>
</protein>
<reference evidence="1 2" key="1">
    <citation type="submission" date="2020-02" db="EMBL/GenBank/DDBJ databases">
        <authorList>
            <person name="Yang Z."/>
        </authorList>
    </citation>
    <scope>NUCLEOTIDE SEQUENCE [LARGE SCALE GENOMIC DNA]</scope>
    <source>
        <strain evidence="1 2">HX-7-9</strain>
    </source>
</reference>
<name>A0A6B2KNG3_9NEIS</name>
<organism evidence="1 2">
    <name type="scientific">Crenobacter caeni</name>
    <dbReference type="NCBI Taxonomy" id="2705474"/>
    <lineage>
        <taxon>Bacteria</taxon>
        <taxon>Pseudomonadati</taxon>
        <taxon>Pseudomonadota</taxon>
        <taxon>Betaproteobacteria</taxon>
        <taxon>Neisseriales</taxon>
        <taxon>Neisseriaceae</taxon>
        <taxon>Crenobacter</taxon>
    </lineage>
</organism>
<dbReference type="EMBL" id="JAAGAA010000002">
    <property type="protein sequence ID" value="NDV11704.1"/>
    <property type="molecule type" value="Genomic_DNA"/>
</dbReference>
<sequence length="797" mass="90119">MNLIAALAKAKSEEDVKDAYIKALGLKSITKGLIDIRTDEVWFEAKDESTPPVLMFAQLLFYVRDARKKGEHIPPLLAVIDREKAAIMETAKALPIMTDKTIKWPKSASKVDKKVAAQVAPHIETHFVVYKMDSNEKEFISTVKAAIKGGKIIRTPITPDNLRQVFDKWVDLVGSEIEGVSETDFALLFFADIMHDGVKAAVKNLPARLLHEDDKPLFLLNGKTYELSSEKGYRNFWAIYHRPPDEEYRSYLLERRDSLLPLDERSFKGAFYTPLHIVDKAYDFLAEALGRNWQKNYLVWDMCCGVGNLEVKHSNHRNIFMSTLDQADIDVMTASRTCVAASKFQYDYLNDDITDRGEFDYSLTNKVPKELQQAIADAKAKKKGAKKILVLINPPYAEAMNVDNTTGSSGKNSEQKSGVATTKIGALMGGLGYASRELFVQFLVRIQKELPNSKVAIFSKLKYVNAPNFKEFREQWQAKYIDGLVVHSKAFDGLKGEFPIGFLVWDLSKRQATHEIKTKALSRSGEIVGEKIFYKENDRKPLSEWFIRPRSNKQDALPLKNAITPTTSTKDVRGSKWADGAIGSMIAFGNDVQHASKGTALLSSGYGNAGSFFVTADNLWKAAIIFTVRRIIKPTWLNDRDQFLQPTQEPSDEFQSDCLIWMLFNTSNLSAGANGLEWNGKKWSLVNHFIPFSEEEVGASGRFESDFMSKHMGKQKLSKQAKAVLDEGRKIWAKYHSIKFEKKIREEFKLNRPDAGWYQIRKALEANGETDFTDFRDAYGALSMKIAPKVLEYGFLK</sequence>
<dbReference type="PROSITE" id="PS00092">
    <property type="entry name" value="N6_MTASE"/>
    <property type="match status" value="1"/>
</dbReference>
<evidence type="ECO:0000313" key="1">
    <source>
        <dbReference type="EMBL" id="NDV11704.1"/>
    </source>
</evidence>
<proteinExistence type="predicted"/>
<dbReference type="AlphaFoldDB" id="A0A6B2KNG3"/>